<keyword evidence="2" id="KW-1185">Reference proteome</keyword>
<sequence>MDKLLEGEVVVHEKKIENVHVQNLTSKKGTITDSDGKFQIKVHLNDTLLFTSVQLKRKSLVVTSSIMESSFVSIIMEEYTNELDEVVIRPYNLSGDLNKDLDNLKIGPVVSASTLKLPNANAKRFTQSENKLNDADHGKFYYFYVIALTINTNKILNRLSGRTKMLKKRVALDKKSALTQSVQKSIMDSLFINQLKIPIGRIPDFMYYCEADSVFQPLAIGNNDIKLWDFLMKKSESYRKNNNLD</sequence>
<dbReference type="AlphaFoldDB" id="A0A846QNV5"/>
<dbReference type="InterPro" id="IPR008969">
    <property type="entry name" value="CarboxyPept-like_regulatory"/>
</dbReference>
<dbReference type="Pfam" id="PF13715">
    <property type="entry name" value="CarbopepD_reg_2"/>
    <property type="match status" value="1"/>
</dbReference>
<dbReference type="SUPFAM" id="SSF49464">
    <property type="entry name" value="Carboxypeptidase regulatory domain-like"/>
    <property type="match status" value="1"/>
</dbReference>
<evidence type="ECO:0000313" key="2">
    <source>
        <dbReference type="Proteomes" id="UP000590442"/>
    </source>
</evidence>
<dbReference type="Proteomes" id="UP000590442">
    <property type="component" value="Unassembled WGS sequence"/>
</dbReference>
<gene>
    <name evidence="1" type="ORF">GGR42_001208</name>
</gene>
<reference evidence="1 2" key="1">
    <citation type="submission" date="2020-03" db="EMBL/GenBank/DDBJ databases">
        <title>Genomic Encyclopedia of Type Strains, Phase IV (KMG-IV): sequencing the most valuable type-strain genomes for metagenomic binning, comparative biology and taxonomic classification.</title>
        <authorList>
            <person name="Goeker M."/>
        </authorList>
    </citation>
    <scope>NUCLEOTIDE SEQUENCE [LARGE SCALE GENOMIC DNA]</scope>
    <source>
        <strain evidence="1 2">DSM 29762</strain>
    </source>
</reference>
<accession>A0A846QNV5</accession>
<evidence type="ECO:0008006" key="3">
    <source>
        <dbReference type="Google" id="ProtNLM"/>
    </source>
</evidence>
<dbReference type="RefSeq" id="WP_167961877.1">
    <property type="nucleotide sequence ID" value="NZ_JAATJJ010000001.1"/>
</dbReference>
<protein>
    <recommendedName>
        <fullName evidence="3">Carboxypeptidase-like regulatory domain-containing protein</fullName>
    </recommendedName>
</protein>
<name>A0A846QNV5_9FLAO</name>
<comment type="caution">
    <text evidence="1">The sequence shown here is derived from an EMBL/GenBank/DDBJ whole genome shotgun (WGS) entry which is preliminary data.</text>
</comment>
<organism evidence="1 2">
    <name type="scientific">Saonia flava</name>
    <dbReference type="NCBI Taxonomy" id="523696"/>
    <lineage>
        <taxon>Bacteria</taxon>
        <taxon>Pseudomonadati</taxon>
        <taxon>Bacteroidota</taxon>
        <taxon>Flavobacteriia</taxon>
        <taxon>Flavobacteriales</taxon>
        <taxon>Flavobacteriaceae</taxon>
        <taxon>Saonia</taxon>
    </lineage>
</organism>
<dbReference type="EMBL" id="JAATJJ010000001">
    <property type="protein sequence ID" value="NJB70746.1"/>
    <property type="molecule type" value="Genomic_DNA"/>
</dbReference>
<proteinExistence type="predicted"/>
<evidence type="ECO:0000313" key="1">
    <source>
        <dbReference type="EMBL" id="NJB70746.1"/>
    </source>
</evidence>